<evidence type="ECO:0000256" key="8">
    <source>
        <dbReference type="ARBA" id="ARBA00023015"/>
    </source>
</evidence>
<feature type="domain" description="C2H2-type" evidence="17">
    <location>
        <begin position="984"/>
        <end position="1011"/>
    </location>
</feature>
<evidence type="ECO:0000256" key="11">
    <source>
        <dbReference type="ARBA" id="ARBA00023242"/>
    </source>
</evidence>
<dbReference type="FunFam" id="3.30.160.60:FF:000401">
    <property type="entry name" value="Zinc finger and AT-hook domain containing"/>
    <property type="match status" value="1"/>
</dbReference>
<dbReference type="GO" id="GO:0003677">
    <property type="term" value="F:DNA binding"/>
    <property type="evidence" value="ECO:0007669"/>
    <property type="project" value="UniProtKB-KW"/>
</dbReference>
<keyword evidence="4" id="KW-0479">Metal-binding</keyword>
<dbReference type="Pfam" id="PF13909">
    <property type="entry name" value="zf-H2C2_5"/>
    <property type="match status" value="1"/>
</dbReference>
<evidence type="ECO:0000313" key="18">
    <source>
        <dbReference type="Proteomes" id="UP000515126"/>
    </source>
</evidence>
<comment type="function">
    <text evidence="12">May be involved in transcriptional regulation. Overexpression causes down-regulation of a number of genes involved in the immune response. Some genes are also up-regulated.</text>
</comment>
<dbReference type="InterPro" id="IPR036236">
    <property type="entry name" value="Znf_C2H2_sf"/>
</dbReference>
<feature type="domain" description="C2H2-type" evidence="17">
    <location>
        <begin position="484"/>
        <end position="506"/>
    </location>
</feature>
<feature type="region of interest" description="Disordered" evidence="16">
    <location>
        <begin position="602"/>
        <end position="628"/>
    </location>
</feature>
<name>A0A6P5R4N3_MUSCR</name>
<sequence>MPQIRHNLSGSFPKKIKIKSEASSGCPTFSLSPEGSREEPEAFFFLRRGGVAMETRAAENTAIFMCKCCNLFSPNQSELVTHVSEKHGEEGVNVDDVIIPLRPLNTPENPNPSKGGDEFLVMKRKRGRPKGSTKKPSTEEEVVENLVSPSEDGPLAPEEGSRLAPSSLECSKCCRKFSNTRQLRKHICIIVLNLGEEDGDAGNESDLDLEKTYKEDDREKASKRPRAQKTEKVQKISGKEAGQLSGAKKPIISVVLTAHEAIPGATKIIPVEAGPPETGAPPPETTAADLVPRRGYQEYAIQQTPYEQPMKSSRLGPTQLKIFTCEYCNKVFKFKHSLQAHLRIHTNEKPYKCSQCSYASAIKANLNVHLRKHTGEKFACDYCSFTCLSKGHLKVHIERVHKKIKQHCRFCKKKYSDVKNLIKHIRDMHDPQDKKVKEALDELRLMTREGKRQLLYDCHICERKFKNELDRDRHMLVHGDKWPFACELCGHGATKYQALELHVRKHPFVYVCALCLKKFVSSIRLRSHIREVHGAAQETLVFTSSINQSFCLLEPGGDIQQEALGDQLQLAAEEFVCPEIDVRKEEACPGEAQPEVGLRELVVPGDVHPPPPGPLATPQSESSSLSPCKLETTVVSSDLNSLGVVSDDFLLKSDTSSADPPAAAEATSNTQHRDSAQTQGEEVTLLLAKAKSARPDPESSPGGRQKVGALPASESDSSTCLRANPAEASDLLPTVTDGGDLGVCQPDSCTPSSEHHPGSTAFMKVLDSLQKKQMNTSLCERIRKVYGDLECEYCGKLFWYQVHFDMHVRTHTREHLYYCSQCHYSSITKNCLKRHVIQKHSNILLKCPTDGCDYSTPDKYKLQAHLKVHTELDKRSYSCPVCEKSFSEDRLIKSHIKTNHPEVSMNTISEVLGRRVQLKGLIGKRAMKCPYCDFYFMKNGSDLQRHIWAHEGVKPFKCSLCEYATRSKSNLKAHMNRHSTEKTHLCDMCGKKFKSKGTLKSHKLLHTSDGKQFKCTVCDYTAAQKPQLLRHMEQHASFKPFRCAHCHYSCNISGSLKRHYNRKHPNEEYTNVGSGELAAEALIQQGGLKCPVCSFVYGTKWEFNRHLKNKHGLKVVEIDGDPKWEPAAETPEEASTQYLYITEAEDVQGTQAAVAALQDLRYTSESGDRLDPTAVNILQQIIELGSETHDAAAVASVVAMAPGTVTVVKQVTDEEPSSNHTVMIQETLQQASVELAEQHHLVVSSDDVEGIETVTVYTQGGEASEFIVYVQEAVQPMEEQVGEQPTPEL</sequence>
<dbReference type="PROSITE" id="PS50157">
    <property type="entry name" value="ZINC_FINGER_C2H2_2"/>
    <property type="match status" value="13"/>
</dbReference>
<keyword evidence="18" id="KW-1185">Reference proteome</keyword>
<feature type="compositionally biased region" description="Basic and acidic residues" evidence="16">
    <location>
        <begin position="208"/>
        <end position="238"/>
    </location>
</feature>
<feature type="compositionally biased region" description="Basic residues" evidence="16">
    <location>
        <begin position="122"/>
        <end position="133"/>
    </location>
</feature>
<evidence type="ECO:0000259" key="17">
    <source>
        <dbReference type="PROSITE" id="PS50157"/>
    </source>
</evidence>
<dbReference type="PROSITE" id="PS00028">
    <property type="entry name" value="ZINC_FINGER_C2H2_1"/>
    <property type="match status" value="10"/>
</dbReference>
<feature type="domain" description="C2H2-type" evidence="17">
    <location>
        <begin position="456"/>
        <end position="483"/>
    </location>
</feature>
<keyword evidence="8" id="KW-0805">Transcription regulation</keyword>
<accession>A0A6P5R4N3</accession>
<feature type="domain" description="C2H2-type" evidence="17">
    <location>
        <begin position="406"/>
        <end position="434"/>
    </location>
</feature>
<feature type="compositionally biased region" description="Low complexity" evidence="16">
    <location>
        <begin position="653"/>
        <end position="668"/>
    </location>
</feature>
<feature type="domain" description="C2H2-type" evidence="17">
    <location>
        <begin position="510"/>
        <end position="538"/>
    </location>
</feature>
<dbReference type="PANTHER" id="PTHR24379:SF121">
    <property type="entry name" value="C2H2-TYPE DOMAIN-CONTAINING PROTEIN"/>
    <property type="match status" value="1"/>
</dbReference>
<dbReference type="Gene3D" id="3.30.160.60">
    <property type="entry name" value="Classic Zinc Finger"/>
    <property type="match status" value="11"/>
</dbReference>
<evidence type="ECO:0000256" key="16">
    <source>
        <dbReference type="SAM" id="MobiDB-lite"/>
    </source>
</evidence>
<dbReference type="Proteomes" id="UP000515126">
    <property type="component" value="Chromosome 15"/>
</dbReference>
<feature type="region of interest" description="Disordered" evidence="16">
    <location>
        <begin position="103"/>
        <end position="163"/>
    </location>
</feature>
<dbReference type="KEGG" id="mcal:110310171"/>
<dbReference type="FunFam" id="3.30.160.60:FF:000351">
    <property type="entry name" value="Zinc finger and AT-hook domain containing"/>
    <property type="match status" value="1"/>
</dbReference>
<keyword evidence="3" id="KW-0963">Cytoplasm</keyword>
<dbReference type="PANTHER" id="PTHR24379">
    <property type="entry name" value="KRAB AND ZINC FINGER DOMAIN-CONTAINING"/>
    <property type="match status" value="1"/>
</dbReference>
<feature type="domain" description="C2H2-type" evidence="17">
    <location>
        <begin position="351"/>
        <end position="378"/>
    </location>
</feature>
<keyword evidence="7" id="KW-0862">Zinc</keyword>
<evidence type="ECO:0000256" key="15">
    <source>
        <dbReference type="PROSITE-ProRule" id="PRU00042"/>
    </source>
</evidence>
<feature type="domain" description="C2H2-type" evidence="17">
    <location>
        <begin position="323"/>
        <end position="350"/>
    </location>
</feature>
<dbReference type="FunFam" id="3.30.160.60:FF:001388">
    <property type="entry name" value="Zinc finger and AT-hook domain containing"/>
    <property type="match status" value="1"/>
</dbReference>
<evidence type="ECO:0000256" key="10">
    <source>
        <dbReference type="ARBA" id="ARBA00023163"/>
    </source>
</evidence>
<feature type="region of interest" description="Disordered" evidence="16">
    <location>
        <begin position="199"/>
        <end position="240"/>
    </location>
</feature>
<dbReference type="GO" id="GO:0005829">
    <property type="term" value="C:cytosol"/>
    <property type="evidence" value="ECO:0007669"/>
    <property type="project" value="UniProtKB-SubCell"/>
</dbReference>
<keyword evidence="5" id="KW-0677">Repeat</keyword>
<keyword evidence="11" id="KW-0539">Nucleus</keyword>
<evidence type="ECO:0000256" key="5">
    <source>
        <dbReference type="ARBA" id="ARBA00022737"/>
    </source>
</evidence>
<dbReference type="GO" id="GO:0008270">
    <property type="term" value="F:zinc ion binding"/>
    <property type="evidence" value="ECO:0007669"/>
    <property type="project" value="UniProtKB-KW"/>
</dbReference>
<evidence type="ECO:0000256" key="13">
    <source>
        <dbReference type="ARBA" id="ARBA00071552"/>
    </source>
</evidence>
<feature type="compositionally biased region" description="Polar residues" evidence="16">
    <location>
        <begin position="617"/>
        <end position="626"/>
    </location>
</feature>
<feature type="region of interest" description="Disordered" evidence="16">
    <location>
        <begin position="653"/>
        <end position="720"/>
    </location>
</feature>
<feature type="domain" description="C2H2-type" evidence="17">
    <location>
        <begin position="168"/>
        <end position="198"/>
    </location>
</feature>
<dbReference type="SUPFAM" id="SSF57667">
    <property type="entry name" value="beta-beta-alpha zinc fingers"/>
    <property type="match status" value="8"/>
</dbReference>
<evidence type="ECO:0000256" key="4">
    <source>
        <dbReference type="ARBA" id="ARBA00022723"/>
    </source>
</evidence>
<reference evidence="19" key="1">
    <citation type="submission" date="2025-08" db="UniProtKB">
        <authorList>
            <consortium name="RefSeq"/>
        </authorList>
    </citation>
    <scope>IDENTIFICATION</scope>
</reference>
<feature type="domain" description="C2H2-type" evidence="17">
    <location>
        <begin position="1013"/>
        <end position="1040"/>
    </location>
</feature>
<evidence type="ECO:0000256" key="2">
    <source>
        <dbReference type="ARBA" id="ARBA00004514"/>
    </source>
</evidence>
<keyword evidence="9" id="KW-0238">DNA-binding</keyword>
<dbReference type="InterPro" id="IPR013087">
    <property type="entry name" value="Znf_C2H2_type"/>
</dbReference>
<keyword evidence="10" id="KW-0804">Transcription</keyword>
<dbReference type="Pfam" id="PF00096">
    <property type="entry name" value="zf-C2H2"/>
    <property type="match status" value="3"/>
</dbReference>
<organism evidence="18 19">
    <name type="scientific">Mus caroli</name>
    <name type="common">Ryukyu mouse</name>
    <name type="synonym">Ricefield mouse</name>
    <dbReference type="NCBI Taxonomy" id="10089"/>
    <lineage>
        <taxon>Eukaryota</taxon>
        <taxon>Metazoa</taxon>
        <taxon>Chordata</taxon>
        <taxon>Craniata</taxon>
        <taxon>Vertebrata</taxon>
        <taxon>Euteleostomi</taxon>
        <taxon>Mammalia</taxon>
        <taxon>Eutheria</taxon>
        <taxon>Euarchontoglires</taxon>
        <taxon>Glires</taxon>
        <taxon>Rodentia</taxon>
        <taxon>Myomorpha</taxon>
        <taxon>Muroidea</taxon>
        <taxon>Muridae</taxon>
        <taxon>Murinae</taxon>
        <taxon>Mus</taxon>
        <taxon>Mus</taxon>
    </lineage>
</organism>
<feature type="domain" description="C2H2-type" evidence="17">
    <location>
        <begin position="789"/>
        <end position="816"/>
    </location>
</feature>
<dbReference type="FunFam" id="3.30.160.60:FF:001389">
    <property type="entry name" value="Zinc finger and AT-hook domain containing"/>
    <property type="match status" value="1"/>
</dbReference>
<evidence type="ECO:0000256" key="12">
    <source>
        <dbReference type="ARBA" id="ARBA00055129"/>
    </source>
</evidence>
<feature type="domain" description="C2H2-type" evidence="17">
    <location>
        <begin position="1041"/>
        <end position="1069"/>
    </location>
</feature>
<dbReference type="FunFam" id="3.30.160.60:FF:000442">
    <property type="entry name" value="Zinc finger and AT-hook domain containing"/>
    <property type="match status" value="1"/>
</dbReference>
<dbReference type="RefSeq" id="XP_021038538.1">
    <property type="nucleotide sequence ID" value="XM_021182879.2"/>
</dbReference>
<dbReference type="CTD" id="57623"/>
<gene>
    <name evidence="19" type="primary">Zfat</name>
</gene>
<evidence type="ECO:0000256" key="1">
    <source>
        <dbReference type="ARBA" id="ARBA00004123"/>
    </source>
</evidence>
<keyword evidence="6 15" id="KW-0863">Zinc-finger</keyword>
<dbReference type="SMART" id="SM00355">
    <property type="entry name" value="ZnF_C2H2"/>
    <property type="match status" value="19"/>
</dbReference>
<feature type="domain" description="C2H2-type" evidence="17">
    <location>
        <begin position="956"/>
        <end position="983"/>
    </location>
</feature>
<evidence type="ECO:0000256" key="9">
    <source>
        <dbReference type="ARBA" id="ARBA00023125"/>
    </source>
</evidence>
<evidence type="ECO:0000256" key="3">
    <source>
        <dbReference type="ARBA" id="ARBA00022490"/>
    </source>
</evidence>
<dbReference type="GO" id="GO:0005634">
    <property type="term" value="C:nucleus"/>
    <property type="evidence" value="ECO:0007669"/>
    <property type="project" value="UniProtKB-SubCell"/>
</dbReference>
<dbReference type="FunFam" id="3.30.160.60:FF:000255">
    <property type="entry name" value="Zinc finger and AT-hook domain containing"/>
    <property type="match status" value="1"/>
</dbReference>
<dbReference type="FunFam" id="3.30.160.60:FF:000306">
    <property type="entry name" value="Zinc finger and AT-hook domain containing"/>
    <property type="match status" value="1"/>
</dbReference>
<dbReference type="GeneID" id="110310171"/>
<feature type="domain" description="C2H2-type" evidence="17">
    <location>
        <begin position="877"/>
        <end position="900"/>
    </location>
</feature>
<evidence type="ECO:0000256" key="7">
    <source>
        <dbReference type="ARBA" id="ARBA00022833"/>
    </source>
</evidence>
<evidence type="ECO:0000313" key="19">
    <source>
        <dbReference type="RefSeq" id="XP_021038538.1"/>
    </source>
</evidence>
<dbReference type="FunFam" id="3.30.160.60:FF:000687">
    <property type="entry name" value="Zinc finger and AT-hook domain containing"/>
    <property type="match status" value="1"/>
</dbReference>
<dbReference type="FunFam" id="3.30.160.60:FF:000327">
    <property type="entry name" value="Zinc finger and AT-hook domain containing"/>
    <property type="match status" value="1"/>
</dbReference>
<proteinExistence type="predicted"/>
<protein>
    <recommendedName>
        <fullName evidence="13">Zinc finger protein ZFAT</fullName>
    </recommendedName>
    <alternativeName>
        <fullName evidence="14">Zinc finger protein 406</fullName>
    </alternativeName>
</protein>
<evidence type="ECO:0000256" key="6">
    <source>
        <dbReference type="ARBA" id="ARBA00022771"/>
    </source>
</evidence>
<evidence type="ECO:0000256" key="14">
    <source>
        <dbReference type="ARBA" id="ARBA00079309"/>
    </source>
</evidence>
<comment type="subcellular location">
    <subcellularLocation>
        <location evidence="2">Cytoplasm</location>
        <location evidence="2">Cytosol</location>
    </subcellularLocation>
    <subcellularLocation>
        <location evidence="1">Nucleus</location>
    </subcellularLocation>
</comment>